<dbReference type="EMBL" id="CDSF01000141">
    <property type="protein sequence ID" value="CEP03107.1"/>
    <property type="molecule type" value="Genomic_DNA"/>
</dbReference>
<dbReference type="OrthoDB" id="10267839at2759"/>
<accession>A0A0G4J6I4</accession>
<keyword evidence="4" id="KW-1185">Reference proteome</keyword>
<protein>
    <submittedName>
        <fullName evidence="2">Uncharacterized protein</fullName>
    </submittedName>
</protein>
<feature type="transmembrane region" description="Helical" evidence="1">
    <location>
        <begin position="213"/>
        <end position="236"/>
    </location>
</feature>
<dbReference type="EMBL" id="OVEO01000011">
    <property type="protein sequence ID" value="SPQ99107.1"/>
    <property type="molecule type" value="Genomic_DNA"/>
</dbReference>
<evidence type="ECO:0000313" key="3">
    <source>
        <dbReference type="EMBL" id="SPQ99107.1"/>
    </source>
</evidence>
<sequence length="253" mass="28395">MCFSQGQSFFFAAVGFLIAAFLFRNGHTRLAKGVFYFFLMECLQGVQYFVIDECDNPVNKLLTVAGYLHICFQPFAVHWLKDFNNPEMQARSEGIRRICFLGGVVLFAKFLMYPWSTDEGIFAPGCVGGGTREWLRGSRQQGICTYRGVRHLAWSVPLYDSTYFSPGVGLHCFLMFAPYFSSGKAVHLLFGSFFFLSGPFLATRLTPNLQEQASIWCFFSIAQIAAMLMLIGPVLLRKAPTGDIAMSKRIKAA</sequence>
<feature type="transmembrane region" description="Helical" evidence="1">
    <location>
        <begin position="35"/>
        <end position="51"/>
    </location>
</feature>
<reference evidence="3 5" key="2">
    <citation type="submission" date="2018-03" db="EMBL/GenBank/DDBJ databases">
        <authorList>
            <person name="Fogelqvist J."/>
        </authorList>
    </citation>
    <scope>NUCLEOTIDE SEQUENCE [LARGE SCALE GENOMIC DNA]</scope>
</reference>
<feature type="transmembrane region" description="Helical" evidence="1">
    <location>
        <begin position="188"/>
        <end position="207"/>
    </location>
</feature>
<dbReference type="Pfam" id="PF19069">
    <property type="entry name" value="DUF5765"/>
    <property type="match status" value="1"/>
</dbReference>
<organism evidence="2 4">
    <name type="scientific">Plasmodiophora brassicae</name>
    <name type="common">Clubroot disease agent</name>
    <dbReference type="NCBI Taxonomy" id="37360"/>
    <lineage>
        <taxon>Eukaryota</taxon>
        <taxon>Sar</taxon>
        <taxon>Rhizaria</taxon>
        <taxon>Endomyxa</taxon>
        <taxon>Phytomyxea</taxon>
        <taxon>Plasmodiophorida</taxon>
        <taxon>Plasmodiophoridae</taxon>
        <taxon>Plasmodiophora</taxon>
    </lineage>
</organism>
<dbReference type="AlphaFoldDB" id="A0A0G4J6I4"/>
<dbReference type="Proteomes" id="UP000290189">
    <property type="component" value="Unassembled WGS sequence"/>
</dbReference>
<evidence type="ECO:0000313" key="2">
    <source>
        <dbReference type="EMBL" id="CEP03107.1"/>
    </source>
</evidence>
<dbReference type="InterPro" id="IPR043912">
    <property type="entry name" value="DUF5765"/>
</dbReference>
<feature type="transmembrane region" description="Helical" evidence="1">
    <location>
        <begin position="6"/>
        <end position="23"/>
    </location>
</feature>
<keyword evidence="3" id="KW-0496">Mitochondrion</keyword>
<geneLocation type="mitochondrion" evidence="3"/>
<dbReference type="OMA" id="CNSMANI"/>
<keyword evidence="1" id="KW-0812">Transmembrane</keyword>
<dbReference type="Proteomes" id="UP000039324">
    <property type="component" value="Unassembled WGS sequence"/>
</dbReference>
<proteinExistence type="predicted"/>
<name>A0A0G4J6I4_PLABS</name>
<evidence type="ECO:0000256" key="1">
    <source>
        <dbReference type="SAM" id="Phobius"/>
    </source>
</evidence>
<evidence type="ECO:0000313" key="5">
    <source>
        <dbReference type="Proteomes" id="UP000290189"/>
    </source>
</evidence>
<reference evidence="2 4" key="1">
    <citation type="submission" date="2015-02" db="EMBL/GenBank/DDBJ databases">
        <authorList>
            <person name="Chooi Y.-H."/>
        </authorList>
    </citation>
    <scope>NUCLEOTIDE SEQUENCE [LARGE SCALE GENOMIC DNA]</scope>
    <source>
        <strain evidence="2">E3</strain>
    </source>
</reference>
<gene>
    <name evidence="2" type="ORF">PBRA_009325</name>
    <name evidence="3" type="ORF">PLBR_LOCUS6322</name>
</gene>
<keyword evidence="1" id="KW-0472">Membrane</keyword>
<keyword evidence="1" id="KW-1133">Transmembrane helix</keyword>
<evidence type="ECO:0000313" key="4">
    <source>
        <dbReference type="Proteomes" id="UP000039324"/>
    </source>
</evidence>
<feature type="transmembrane region" description="Helical" evidence="1">
    <location>
        <begin position="57"/>
        <end position="77"/>
    </location>
</feature>
<feature type="transmembrane region" description="Helical" evidence="1">
    <location>
        <begin position="98"/>
        <end position="115"/>
    </location>
</feature>